<sequence length="282" mass="30994">MAKVLVTGATGFIGKHLLPVLINAGYEVFGAGSKDGDITQLETWSGFPKCDFVIHLAGRSFVPLSWSDPSGFIQVNLMGTIAALDYCRKYNAKLIFLSSYLYGNPPSLPIAEACPTIASNPYGLSKKLAEDACGFYSASYGVPATILRPFNVYGPGQNENFLIPSIIQQVLNADKVTVKDLEPKRDYIYIDDLISAILKSLNNINGLNIFNVGSGISYSVADLIRTVQQIKQSNLPVVSGNERRKDEIMDTIADISKAKRELGWEPQWSLEQGIKKMLKNYE</sequence>
<dbReference type="PANTHER" id="PTHR43000">
    <property type="entry name" value="DTDP-D-GLUCOSE 4,6-DEHYDRATASE-RELATED"/>
    <property type="match status" value="1"/>
</dbReference>
<protein>
    <submittedName>
        <fullName evidence="3">Nucleoside-diphosphate-sugar epimerase</fullName>
    </submittedName>
</protein>
<reference evidence="4" key="1">
    <citation type="submission" date="2016-10" db="EMBL/GenBank/DDBJ databases">
        <authorList>
            <person name="Varghese N."/>
            <person name="Submissions S."/>
        </authorList>
    </citation>
    <scope>NUCLEOTIDE SEQUENCE [LARGE SCALE GENOMIC DNA]</scope>
    <source>
        <strain evidence="4">DSM 24536</strain>
    </source>
</reference>
<dbReference type="Proteomes" id="UP000199226">
    <property type="component" value="Unassembled WGS sequence"/>
</dbReference>
<dbReference type="OrthoDB" id="329806at2"/>
<evidence type="ECO:0000259" key="2">
    <source>
        <dbReference type="Pfam" id="PF01370"/>
    </source>
</evidence>
<keyword evidence="4" id="KW-1185">Reference proteome</keyword>
<dbReference type="EMBL" id="FNHH01000027">
    <property type="protein sequence ID" value="SDM88829.1"/>
    <property type="molecule type" value="Genomic_DNA"/>
</dbReference>
<dbReference type="InterPro" id="IPR036291">
    <property type="entry name" value="NAD(P)-bd_dom_sf"/>
</dbReference>
<evidence type="ECO:0000256" key="1">
    <source>
        <dbReference type="ARBA" id="ARBA00007637"/>
    </source>
</evidence>
<dbReference type="STRING" id="990371.SAMN05421813_12737"/>
<organism evidence="3 4">
    <name type="scientific">Daejeonella rubra</name>
    <dbReference type="NCBI Taxonomy" id="990371"/>
    <lineage>
        <taxon>Bacteria</taxon>
        <taxon>Pseudomonadati</taxon>
        <taxon>Bacteroidota</taxon>
        <taxon>Sphingobacteriia</taxon>
        <taxon>Sphingobacteriales</taxon>
        <taxon>Sphingobacteriaceae</taxon>
        <taxon>Daejeonella</taxon>
    </lineage>
</organism>
<dbReference type="InterPro" id="IPR001509">
    <property type="entry name" value="Epimerase_deHydtase"/>
</dbReference>
<gene>
    <name evidence="3" type="ORF">SAMN05421813_12737</name>
</gene>
<comment type="similarity">
    <text evidence="1">Belongs to the NAD(P)-dependent epimerase/dehydratase family.</text>
</comment>
<dbReference type="RefSeq" id="WP_090706273.1">
    <property type="nucleotide sequence ID" value="NZ_FNHH01000027.1"/>
</dbReference>
<dbReference type="AlphaFoldDB" id="A0A1G9WWN7"/>
<dbReference type="Pfam" id="PF01370">
    <property type="entry name" value="Epimerase"/>
    <property type="match status" value="1"/>
</dbReference>
<evidence type="ECO:0000313" key="4">
    <source>
        <dbReference type="Proteomes" id="UP000199226"/>
    </source>
</evidence>
<proteinExistence type="inferred from homology"/>
<name>A0A1G9WWN7_9SPHI</name>
<evidence type="ECO:0000313" key="3">
    <source>
        <dbReference type="EMBL" id="SDM88829.1"/>
    </source>
</evidence>
<dbReference type="PRINTS" id="PR01713">
    <property type="entry name" value="NUCEPIMERASE"/>
</dbReference>
<dbReference type="Gene3D" id="3.40.50.720">
    <property type="entry name" value="NAD(P)-binding Rossmann-like Domain"/>
    <property type="match status" value="1"/>
</dbReference>
<feature type="domain" description="NAD-dependent epimerase/dehydratase" evidence="2">
    <location>
        <begin position="4"/>
        <end position="213"/>
    </location>
</feature>
<accession>A0A1G9WWN7</accession>
<dbReference type="SUPFAM" id="SSF51735">
    <property type="entry name" value="NAD(P)-binding Rossmann-fold domains"/>
    <property type="match status" value="1"/>
</dbReference>